<dbReference type="PANTHER" id="PTHR44942">
    <property type="entry name" value="METHYLTRANSF_11 DOMAIN-CONTAINING PROTEIN"/>
    <property type="match status" value="1"/>
</dbReference>
<sequence>MPVPDERWNHNIHYHPVVLGAVPADCRTALDVGCGEGMLARELRAVVPSVTGVDLDAPSLELARAQGGGVEYVQGDVLTHPFAPASFDLIASIAVLHHMDTATALRRMRGLLRPGGVLAVIGLPRTRLPRDLPYEIAGAVAHRWHRRRRGYWEHSAPTVWPPPDTFADVRRTAERELPGVRLRRHALWRYSLVWTKPAA</sequence>
<comment type="similarity">
    <text evidence="1">Belongs to the methyltransferase superfamily.</text>
</comment>
<dbReference type="OrthoDB" id="6064711at2"/>
<dbReference type="InterPro" id="IPR051052">
    <property type="entry name" value="Diverse_substrate_MTase"/>
</dbReference>
<dbReference type="SUPFAM" id="SSF53335">
    <property type="entry name" value="S-adenosyl-L-methionine-dependent methyltransferases"/>
    <property type="match status" value="1"/>
</dbReference>
<evidence type="ECO:0000313" key="6">
    <source>
        <dbReference type="Proteomes" id="UP000315677"/>
    </source>
</evidence>
<evidence type="ECO:0000259" key="4">
    <source>
        <dbReference type="Pfam" id="PF08241"/>
    </source>
</evidence>
<dbReference type="PANTHER" id="PTHR44942:SF4">
    <property type="entry name" value="METHYLTRANSFERASE TYPE 11 DOMAIN-CONTAINING PROTEIN"/>
    <property type="match status" value="1"/>
</dbReference>
<keyword evidence="6" id="KW-1185">Reference proteome</keyword>
<dbReference type="Gene3D" id="3.40.50.150">
    <property type="entry name" value="Vaccinia Virus protein VP39"/>
    <property type="match status" value="1"/>
</dbReference>
<keyword evidence="3 5" id="KW-0808">Transferase</keyword>
<dbReference type="AlphaFoldDB" id="A0A543E0I2"/>
<proteinExistence type="inferred from homology"/>
<organism evidence="5 6">
    <name type="scientific">Pseudonocardia kunmingensis</name>
    <dbReference type="NCBI Taxonomy" id="630975"/>
    <lineage>
        <taxon>Bacteria</taxon>
        <taxon>Bacillati</taxon>
        <taxon>Actinomycetota</taxon>
        <taxon>Actinomycetes</taxon>
        <taxon>Pseudonocardiales</taxon>
        <taxon>Pseudonocardiaceae</taxon>
        <taxon>Pseudonocardia</taxon>
    </lineage>
</organism>
<feature type="domain" description="Methyltransferase type 11" evidence="4">
    <location>
        <begin position="30"/>
        <end position="119"/>
    </location>
</feature>
<dbReference type="Pfam" id="PF08241">
    <property type="entry name" value="Methyltransf_11"/>
    <property type="match status" value="1"/>
</dbReference>
<evidence type="ECO:0000256" key="3">
    <source>
        <dbReference type="ARBA" id="ARBA00022679"/>
    </source>
</evidence>
<evidence type="ECO:0000256" key="2">
    <source>
        <dbReference type="ARBA" id="ARBA00022603"/>
    </source>
</evidence>
<accession>A0A543E0I2</accession>
<dbReference type="EMBL" id="VFPA01000001">
    <property type="protein sequence ID" value="TQM15082.1"/>
    <property type="molecule type" value="Genomic_DNA"/>
</dbReference>
<dbReference type="InterPro" id="IPR013216">
    <property type="entry name" value="Methyltransf_11"/>
</dbReference>
<reference evidence="5 6" key="1">
    <citation type="submission" date="2019-06" db="EMBL/GenBank/DDBJ databases">
        <title>Sequencing the genomes of 1000 actinobacteria strains.</title>
        <authorList>
            <person name="Klenk H.-P."/>
        </authorList>
    </citation>
    <scope>NUCLEOTIDE SEQUENCE [LARGE SCALE GENOMIC DNA]</scope>
    <source>
        <strain evidence="5 6">DSM 45301</strain>
    </source>
</reference>
<dbReference type="InterPro" id="IPR029063">
    <property type="entry name" value="SAM-dependent_MTases_sf"/>
</dbReference>
<dbReference type="Proteomes" id="UP000315677">
    <property type="component" value="Unassembled WGS sequence"/>
</dbReference>
<dbReference type="GO" id="GO:0008757">
    <property type="term" value="F:S-adenosylmethionine-dependent methyltransferase activity"/>
    <property type="evidence" value="ECO:0007669"/>
    <property type="project" value="InterPro"/>
</dbReference>
<keyword evidence="2 5" id="KW-0489">Methyltransferase</keyword>
<dbReference type="CDD" id="cd02440">
    <property type="entry name" value="AdoMet_MTases"/>
    <property type="match status" value="1"/>
</dbReference>
<dbReference type="RefSeq" id="WP_142050333.1">
    <property type="nucleotide sequence ID" value="NZ_VFPA01000001.1"/>
</dbReference>
<protein>
    <submittedName>
        <fullName evidence="5">Methyltransferase family protein</fullName>
    </submittedName>
</protein>
<comment type="caution">
    <text evidence="5">The sequence shown here is derived from an EMBL/GenBank/DDBJ whole genome shotgun (WGS) entry which is preliminary data.</text>
</comment>
<evidence type="ECO:0000256" key="1">
    <source>
        <dbReference type="ARBA" id="ARBA00008361"/>
    </source>
</evidence>
<name>A0A543E0I2_9PSEU</name>
<evidence type="ECO:0000313" key="5">
    <source>
        <dbReference type="EMBL" id="TQM15082.1"/>
    </source>
</evidence>
<gene>
    <name evidence="5" type="ORF">FB558_1863</name>
</gene>
<dbReference type="GO" id="GO:0032259">
    <property type="term" value="P:methylation"/>
    <property type="evidence" value="ECO:0007669"/>
    <property type="project" value="UniProtKB-KW"/>
</dbReference>